<gene>
    <name evidence="4" type="ORF">BN980_GECA14s02122g</name>
</gene>
<dbReference type="InterPro" id="IPR009057">
    <property type="entry name" value="Homeodomain-like_sf"/>
</dbReference>
<protein>
    <recommendedName>
        <fullName evidence="3">HTH CENPB-type domain-containing protein</fullName>
    </recommendedName>
</protein>
<dbReference type="InterPro" id="IPR006600">
    <property type="entry name" value="HTH_CenpB_DNA-bd_dom"/>
</dbReference>
<organism evidence="4 5">
    <name type="scientific">Geotrichum candidum</name>
    <name type="common">Oospora lactis</name>
    <name type="synonym">Dipodascus geotrichum</name>
    <dbReference type="NCBI Taxonomy" id="1173061"/>
    <lineage>
        <taxon>Eukaryota</taxon>
        <taxon>Fungi</taxon>
        <taxon>Dikarya</taxon>
        <taxon>Ascomycota</taxon>
        <taxon>Saccharomycotina</taxon>
        <taxon>Dipodascomycetes</taxon>
        <taxon>Dipodascales</taxon>
        <taxon>Dipodascaceae</taxon>
        <taxon>Geotrichum</taxon>
    </lineage>
</organism>
<dbReference type="Proteomes" id="UP000242525">
    <property type="component" value="Unassembled WGS sequence"/>
</dbReference>
<dbReference type="SUPFAM" id="SSF46689">
    <property type="entry name" value="Homeodomain-like"/>
    <property type="match status" value="1"/>
</dbReference>
<dbReference type="AlphaFoldDB" id="A0A0J9XG78"/>
<evidence type="ECO:0000259" key="3">
    <source>
        <dbReference type="PROSITE" id="PS51253"/>
    </source>
</evidence>
<feature type="region of interest" description="Disordered" evidence="2">
    <location>
        <begin position="1"/>
        <end position="41"/>
    </location>
</feature>
<dbReference type="EMBL" id="CCBN010000014">
    <property type="protein sequence ID" value="CDO56282.1"/>
    <property type="molecule type" value="Genomic_DNA"/>
</dbReference>
<name>A0A0J9XG78_GEOCN</name>
<feature type="domain" description="HTH CENPB-type" evidence="3">
    <location>
        <begin position="123"/>
        <end position="200"/>
    </location>
</feature>
<accession>A0A0J9XG78</accession>
<dbReference type="GO" id="GO:0003677">
    <property type="term" value="F:DNA binding"/>
    <property type="evidence" value="ECO:0007669"/>
    <property type="project" value="UniProtKB-KW"/>
</dbReference>
<keyword evidence="1" id="KW-0238">DNA-binding</keyword>
<reference evidence="4" key="1">
    <citation type="submission" date="2014-03" db="EMBL/GenBank/DDBJ databases">
        <authorList>
            <person name="Casaregola S."/>
        </authorList>
    </citation>
    <scope>NUCLEOTIDE SEQUENCE [LARGE SCALE GENOMIC DNA]</scope>
    <source>
        <strain evidence="4">CLIB 918</strain>
    </source>
</reference>
<comment type="caution">
    <text evidence="4">The sequence shown here is derived from an EMBL/GenBank/DDBJ whole genome shotgun (WGS) entry which is preliminary data.</text>
</comment>
<proteinExistence type="predicted"/>
<evidence type="ECO:0000256" key="1">
    <source>
        <dbReference type="ARBA" id="ARBA00023125"/>
    </source>
</evidence>
<dbReference type="Pfam" id="PF03221">
    <property type="entry name" value="HTH_Tnp_Tc5"/>
    <property type="match status" value="1"/>
</dbReference>
<feature type="compositionally biased region" description="Low complexity" evidence="2">
    <location>
        <begin position="20"/>
        <end position="35"/>
    </location>
</feature>
<evidence type="ECO:0000256" key="2">
    <source>
        <dbReference type="SAM" id="MobiDB-lite"/>
    </source>
</evidence>
<evidence type="ECO:0000313" key="4">
    <source>
        <dbReference type="EMBL" id="CDO56282.1"/>
    </source>
</evidence>
<dbReference type="PROSITE" id="PS51253">
    <property type="entry name" value="HTH_CENPB"/>
    <property type="match status" value="1"/>
</dbReference>
<sequence length="221" mass="25508">MSAQQFSLSTLPTLESPAATTTTTTTNTTTTTTTNKAKPILFGISPTPKAISSRHAYTDEEKEFIRELYLTLPIDKRFETIQEKFKEKYDCEIKRGTYYKIVRDLSTNESTSAAVPAKKPRAKPRMTDSSKYPEFEKRMLNWLRRTKYRDCIEVPVMMEKAQKVFKENILPTLPPDTVVPAFGKGWCIGFLTRHGFNYRTRRLRGWFFTPDAKRVGVSKNR</sequence>
<keyword evidence="5" id="KW-1185">Reference proteome</keyword>
<feature type="compositionally biased region" description="Polar residues" evidence="2">
    <location>
        <begin position="1"/>
        <end position="13"/>
    </location>
</feature>
<feature type="region of interest" description="Disordered" evidence="2">
    <location>
        <begin position="110"/>
        <end position="129"/>
    </location>
</feature>
<dbReference type="Gene3D" id="1.10.10.60">
    <property type="entry name" value="Homeodomain-like"/>
    <property type="match status" value="1"/>
</dbReference>
<evidence type="ECO:0000313" key="5">
    <source>
        <dbReference type="Proteomes" id="UP000242525"/>
    </source>
</evidence>